<comment type="caution">
    <text evidence="1">The sequence shown here is derived from an EMBL/GenBank/DDBJ whole genome shotgun (WGS) entry which is preliminary data.</text>
</comment>
<proteinExistence type="predicted"/>
<keyword evidence="2" id="KW-1185">Reference proteome</keyword>
<dbReference type="EMBL" id="JBBYHR010000006">
    <property type="protein sequence ID" value="MEL1244914.1"/>
    <property type="molecule type" value="Genomic_DNA"/>
</dbReference>
<accession>A0ABU9HYR4</accession>
<evidence type="ECO:0000313" key="1">
    <source>
        <dbReference type="EMBL" id="MEL1244914.1"/>
    </source>
</evidence>
<reference evidence="1 2" key="1">
    <citation type="submission" date="2024-04" db="EMBL/GenBank/DDBJ databases">
        <title>Flavobacterium sp. DGU11 16S ribosomal RNA gene Genome sequencing and assembly.</title>
        <authorList>
            <person name="Park S."/>
        </authorList>
    </citation>
    <scope>NUCLEOTIDE SEQUENCE [LARGE SCALE GENOMIC DNA]</scope>
    <source>
        <strain evidence="1 2">DGU11</strain>
    </source>
</reference>
<gene>
    <name evidence="1" type="ORF">AAEO56_11620</name>
</gene>
<dbReference type="RefSeq" id="WP_341697230.1">
    <property type="nucleotide sequence ID" value="NZ_JBBYHR010000006.1"/>
</dbReference>
<dbReference type="Proteomes" id="UP001464555">
    <property type="component" value="Unassembled WGS sequence"/>
</dbReference>
<organism evidence="1 2">
    <name type="scientific">Flavobacterium arundinis</name>
    <dbReference type="NCBI Taxonomy" id="3139143"/>
    <lineage>
        <taxon>Bacteria</taxon>
        <taxon>Pseudomonadati</taxon>
        <taxon>Bacteroidota</taxon>
        <taxon>Flavobacteriia</taxon>
        <taxon>Flavobacteriales</taxon>
        <taxon>Flavobacteriaceae</taxon>
        <taxon>Flavobacterium</taxon>
    </lineage>
</organism>
<sequence length="159" mass="18221">MKKKINIVLIVAVLGLWGTLGYRYINNYFHDEENISYMKSGNIPLKDIIAKRDTFTMVLLGRDPFLGHITVSREAEGRVHTHQIKGPKPAKVKPNTEWPDVKYFGFIKSGTNGELALLKIDGQLFKLHKGEAKNDLVVQKIFKDSVLVIYNKEKRVFKH</sequence>
<protein>
    <submittedName>
        <fullName evidence="1">Uncharacterized protein</fullName>
    </submittedName>
</protein>
<evidence type="ECO:0000313" key="2">
    <source>
        <dbReference type="Proteomes" id="UP001464555"/>
    </source>
</evidence>
<name>A0ABU9HYR4_9FLAO</name>